<organism evidence="1 2">
    <name type="scientific">Hyphomicrobium album</name>
    <dbReference type="NCBI Taxonomy" id="2665159"/>
    <lineage>
        <taxon>Bacteria</taxon>
        <taxon>Pseudomonadati</taxon>
        <taxon>Pseudomonadota</taxon>
        <taxon>Alphaproteobacteria</taxon>
        <taxon>Hyphomicrobiales</taxon>
        <taxon>Hyphomicrobiaceae</taxon>
        <taxon>Hyphomicrobium</taxon>
    </lineage>
</organism>
<evidence type="ECO:0000313" key="1">
    <source>
        <dbReference type="EMBL" id="MTD93858.1"/>
    </source>
</evidence>
<comment type="caution">
    <text evidence="1">The sequence shown here is derived from an EMBL/GenBank/DDBJ whole genome shotgun (WGS) entry which is preliminary data.</text>
</comment>
<name>A0A6I3KH73_9HYPH</name>
<dbReference type="RefSeq" id="WP_154738357.1">
    <property type="nucleotide sequence ID" value="NZ_WMBQ01000001.1"/>
</dbReference>
<dbReference type="Proteomes" id="UP000440694">
    <property type="component" value="Unassembled WGS sequence"/>
</dbReference>
<sequence length="66" mass="7212">MSQSTADETAQRVRNIRLAAAAISQLLAEKSLPEDAWDGAARVLDRCRRARCELERGAATSSQSHD</sequence>
<keyword evidence="2" id="KW-1185">Reference proteome</keyword>
<gene>
    <name evidence="1" type="ORF">GIW81_05860</name>
</gene>
<evidence type="ECO:0000313" key="2">
    <source>
        <dbReference type="Proteomes" id="UP000440694"/>
    </source>
</evidence>
<dbReference type="AlphaFoldDB" id="A0A6I3KH73"/>
<dbReference type="EMBL" id="WMBQ01000001">
    <property type="protein sequence ID" value="MTD93858.1"/>
    <property type="molecule type" value="Genomic_DNA"/>
</dbReference>
<proteinExistence type="predicted"/>
<accession>A0A6I3KH73</accession>
<reference evidence="1 2" key="1">
    <citation type="submission" date="2019-11" db="EMBL/GenBank/DDBJ databases">
        <title>Identification of a novel strain.</title>
        <authorList>
            <person name="Xu Q."/>
            <person name="Wang G."/>
        </authorList>
    </citation>
    <scope>NUCLEOTIDE SEQUENCE [LARGE SCALE GENOMIC DNA]</scope>
    <source>
        <strain evidence="2">xq</strain>
    </source>
</reference>
<protein>
    <submittedName>
        <fullName evidence="1">Uncharacterized protein</fullName>
    </submittedName>
</protein>